<evidence type="ECO:0000313" key="1">
    <source>
        <dbReference type="EMBL" id="VAW92829.1"/>
    </source>
</evidence>
<dbReference type="EMBL" id="UOFU01000010">
    <property type="protein sequence ID" value="VAW92829.1"/>
    <property type="molecule type" value="Genomic_DNA"/>
</dbReference>
<gene>
    <name evidence="1" type="ORF">MNBD_GAMMA20-1430</name>
</gene>
<accession>A0A3B1A3S6</accession>
<organism evidence="1">
    <name type="scientific">hydrothermal vent metagenome</name>
    <dbReference type="NCBI Taxonomy" id="652676"/>
    <lineage>
        <taxon>unclassified sequences</taxon>
        <taxon>metagenomes</taxon>
        <taxon>ecological metagenomes</taxon>
    </lineage>
</organism>
<feature type="non-terminal residue" evidence="1">
    <location>
        <position position="32"/>
    </location>
</feature>
<dbReference type="AlphaFoldDB" id="A0A3B1A3S6"/>
<proteinExistence type="predicted"/>
<protein>
    <submittedName>
        <fullName evidence="1">Uncharacterized protein</fullName>
    </submittedName>
</protein>
<sequence length="32" mass="3334">MDVAEQIASGLAATGEVDGSQFLTFLLAGEEY</sequence>
<reference evidence="1" key="1">
    <citation type="submission" date="2018-06" db="EMBL/GenBank/DDBJ databases">
        <authorList>
            <person name="Zhirakovskaya E."/>
        </authorList>
    </citation>
    <scope>NUCLEOTIDE SEQUENCE</scope>
</reference>
<name>A0A3B1A3S6_9ZZZZ</name>